<dbReference type="PROSITE" id="PS50012">
    <property type="entry name" value="RCC1_3"/>
    <property type="match status" value="11"/>
</dbReference>
<feature type="domain" description="SLH" evidence="4">
    <location>
        <begin position="1341"/>
        <end position="1395"/>
    </location>
</feature>
<dbReference type="PROSITE" id="PS51272">
    <property type="entry name" value="SLH"/>
    <property type="match status" value="3"/>
</dbReference>
<dbReference type="PANTHER" id="PTHR45982">
    <property type="entry name" value="REGULATOR OF CHROMOSOME CONDENSATION"/>
    <property type="match status" value="1"/>
</dbReference>
<dbReference type="RefSeq" id="WP_136371008.1">
    <property type="nucleotide sequence ID" value="NZ_SSOB01000021.1"/>
</dbReference>
<dbReference type="Pfam" id="PF19078">
    <property type="entry name" value="Big_12"/>
    <property type="match status" value="1"/>
</dbReference>
<name>A0A4S4BQ59_9BACL</name>
<comment type="caution">
    <text evidence="5">The sequence shown here is derived from an EMBL/GenBank/DDBJ whole genome shotgun (WGS) entry which is preliminary data.</text>
</comment>
<dbReference type="InterPro" id="IPR000408">
    <property type="entry name" value="Reg_chr_condens"/>
</dbReference>
<evidence type="ECO:0000256" key="2">
    <source>
        <dbReference type="ARBA" id="ARBA00022737"/>
    </source>
</evidence>
<dbReference type="EMBL" id="SSOB01000021">
    <property type="protein sequence ID" value="THF77060.1"/>
    <property type="molecule type" value="Genomic_DNA"/>
</dbReference>
<dbReference type="Proteomes" id="UP000310636">
    <property type="component" value="Unassembled WGS sequence"/>
</dbReference>
<organism evidence="5 6">
    <name type="scientific">Cohnella fermenti</name>
    <dbReference type="NCBI Taxonomy" id="2565925"/>
    <lineage>
        <taxon>Bacteria</taxon>
        <taxon>Bacillati</taxon>
        <taxon>Bacillota</taxon>
        <taxon>Bacilli</taxon>
        <taxon>Bacillales</taxon>
        <taxon>Paenibacillaceae</taxon>
        <taxon>Cohnella</taxon>
    </lineage>
</organism>
<dbReference type="PANTHER" id="PTHR45982:SF1">
    <property type="entry name" value="REGULATOR OF CHROMOSOME CONDENSATION"/>
    <property type="match status" value="1"/>
</dbReference>
<keyword evidence="1" id="KW-0344">Guanine-nucleotide releasing factor</keyword>
<evidence type="ECO:0000256" key="1">
    <source>
        <dbReference type="ARBA" id="ARBA00022658"/>
    </source>
</evidence>
<evidence type="ECO:0000313" key="6">
    <source>
        <dbReference type="Proteomes" id="UP000310636"/>
    </source>
</evidence>
<dbReference type="GO" id="GO:0005737">
    <property type="term" value="C:cytoplasm"/>
    <property type="evidence" value="ECO:0007669"/>
    <property type="project" value="TreeGrafter"/>
</dbReference>
<keyword evidence="6" id="KW-1185">Reference proteome</keyword>
<dbReference type="InterPro" id="IPR051553">
    <property type="entry name" value="Ran_GTPase-activating"/>
</dbReference>
<dbReference type="InterPro" id="IPR009091">
    <property type="entry name" value="RCC1/BLIP-II"/>
</dbReference>
<dbReference type="Pfam" id="PF00395">
    <property type="entry name" value="SLH"/>
    <property type="match status" value="3"/>
</dbReference>
<feature type="region of interest" description="Disordered" evidence="3">
    <location>
        <begin position="740"/>
        <end position="759"/>
    </location>
</feature>
<dbReference type="InterPro" id="IPR025883">
    <property type="entry name" value="Cadherin-like_domain"/>
</dbReference>
<dbReference type="PRINTS" id="PR00633">
    <property type="entry name" value="RCCNDNSATION"/>
</dbReference>
<protein>
    <recommendedName>
        <fullName evidence="4">SLH domain-containing protein</fullName>
    </recommendedName>
</protein>
<proteinExistence type="predicted"/>
<evidence type="ECO:0000256" key="3">
    <source>
        <dbReference type="SAM" id="MobiDB-lite"/>
    </source>
</evidence>
<dbReference type="InterPro" id="IPR001119">
    <property type="entry name" value="SLH_dom"/>
</dbReference>
<keyword evidence="2" id="KW-0677">Repeat</keyword>
<gene>
    <name evidence="5" type="ORF">E6C55_16965</name>
</gene>
<dbReference type="Pfam" id="PF25390">
    <property type="entry name" value="WD40_RLD"/>
    <property type="match status" value="1"/>
</dbReference>
<feature type="region of interest" description="Disordered" evidence="3">
    <location>
        <begin position="703"/>
        <end position="733"/>
    </location>
</feature>
<dbReference type="GO" id="GO:0005085">
    <property type="term" value="F:guanyl-nucleotide exchange factor activity"/>
    <property type="evidence" value="ECO:0007669"/>
    <property type="project" value="TreeGrafter"/>
</dbReference>
<dbReference type="InterPro" id="IPR058923">
    <property type="entry name" value="RCC1-like_dom"/>
</dbReference>
<evidence type="ECO:0000259" key="4">
    <source>
        <dbReference type="PROSITE" id="PS51272"/>
    </source>
</evidence>
<dbReference type="PROSITE" id="PS00626">
    <property type="entry name" value="RCC1_2"/>
    <property type="match status" value="8"/>
</dbReference>
<dbReference type="OrthoDB" id="27389at2"/>
<dbReference type="Pfam" id="PF12733">
    <property type="entry name" value="Cadherin-like"/>
    <property type="match status" value="1"/>
</dbReference>
<evidence type="ECO:0000313" key="5">
    <source>
        <dbReference type="EMBL" id="THF77060.1"/>
    </source>
</evidence>
<dbReference type="Pfam" id="PF13540">
    <property type="entry name" value="RCC1_2"/>
    <property type="match status" value="7"/>
</dbReference>
<dbReference type="Gene3D" id="2.130.10.30">
    <property type="entry name" value="Regulator of chromosome condensation 1/beta-lactamase-inhibitor protein II"/>
    <property type="match status" value="4"/>
</dbReference>
<feature type="domain" description="SLH" evidence="4">
    <location>
        <begin position="1276"/>
        <end position="1339"/>
    </location>
</feature>
<reference evidence="5 6" key="1">
    <citation type="submission" date="2019-04" db="EMBL/GenBank/DDBJ databases">
        <title>Cohnella sp. nov. isolated from preserved vegetables.</title>
        <authorList>
            <person name="Lin S.-Y."/>
            <person name="Hung M.-H."/>
            <person name="Young C.-C."/>
        </authorList>
    </citation>
    <scope>NUCLEOTIDE SEQUENCE [LARGE SCALE GENOMIC DNA]</scope>
    <source>
        <strain evidence="5 6">CC-MHH1044</strain>
    </source>
</reference>
<accession>A0A4S4BQ59</accession>
<feature type="domain" description="SLH" evidence="4">
    <location>
        <begin position="1213"/>
        <end position="1274"/>
    </location>
</feature>
<feature type="compositionally biased region" description="Low complexity" evidence="3">
    <location>
        <begin position="706"/>
        <end position="731"/>
    </location>
</feature>
<sequence>MSIVLALGWMVPYGTDSVHAAEKGTRGAEGIRISAGADHSLLIKPDGTVVAWGNNVAGRTEVPSGLKDVTAVAAGFGHSLALTADGVVVAWGNGGNGRTAVPAEATSGEVTAIAAGGSHSLALLSNGTVIGWGGVEDFPGDGIDQGQANVPAGLTDVIAISAGYVHSLALKSDGTVVAWGNISSTVPGGLDNVVAISAGTWHSLALKSDGTVIAWGNNNDGQSTIPAELALGGVVAISAGDHHSLALKSDGTVVAWGANTYGQTTVPSGLTDVVAISAGWDFSLALKSDGTLVAWGDNSYHQTDLPTGLSAPIKGEQIASYQQGFSPLALKSNGTVIGWGNNSDGQINIPNGLSGVVGVASGYLHSLALKSDGTVVGWGNNNKGQAQAPATLDEVVAISGGGLFSLALKSDGTVVAWGDNSFGQTDVPSDLDGVAAVSAGHNYSLALKADGTVVAWGYNNYGQTTVPTGLDGVAAISAGVFHSLALKSDGTVVAWGIDEGPGGRTDVPASLNGVVAIAAGYYHSLALKSDGTVVAWGNNDNGQTDVPAGLNKVVAITAGPTYSLALKADGSVVAWGSNNEGEKNIPGNANLDDLELEEGPFTKSFDPDADPATDPDARSYKYYYDGYSPTSVHVMPTLTNSYQTDLYVNNELLPVDSDRTGTKTINIAGATSDTVIPVRVEPYLLPSQTYTITLEIDSTSPDVQFGTDGSSTPATSASSTVTVSDTQSGVDNDSLQYAWTQSTSEPEAGEWTDFDNGDTLSQTSGDGNWYLHIRATDAVGNTTANAVSHRFVLDNTAPSATVSSSASGTVNAAFPVTITFSEGVSGVALEDLTVANGVASDLASVSSATYATTYTATITPTTSRQNVTVSIDADAAMDALGHGNTASNTLTLMYDTTKPVVAFGGFTDLQTFAAPPTEVSVSVSEAVYWIADGTEPDSANALPLIGMTRNGDAFSAYTPSYDETSHTFTISFDDVLADGVYEVSVAGGVVENDIHNSLDAASASFTVAVPVIADLTISTARLPSGGGDISITLTGVNLTGQTVQVYVDGVEVDTAAIDSDTSATATVSLPANTAYSDKDYAITVYLNGVEVAGQSATAAVSARPIPVASLSGNADLTDMTVSAAGTGLVLSPAFAPETTQYTVESDAEQIELRVTPAHPNAIVALQGERIGEKTTIPLTMGANALTITVRAEDGTLKTYTLTVTRTDASDATVPECAFTDIKNHWAENQICEAAELGIVEGVGAYTFVPNGYVTRTEFAVMLLRTLELPLGNESNELVFSDKASIPEWARLAMQSAKAEGVTDGYPDGTLRPLQTVNRSEMAAMVAKTMGWEATSQDSPSFSDAAAIPGWARGYIEAVREHGIVEGRDGNEFMPAGLTTRAEAAVVLLRLWHTLH</sequence>
<dbReference type="SUPFAM" id="SSF50985">
    <property type="entry name" value="RCC1/BLIP-II"/>
    <property type="match status" value="3"/>
</dbReference>
<feature type="compositionally biased region" description="Acidic residues" evidence="3">
    <location>
        <begin position="747"/>
        <end position="756"/>
    </location>
</feature>
<dbReference type="InterPro" id="IPR044048">
    <property type="entry name" value="Big_12"/>
</dbReference>